<evidence type="ECO:0000313" key="6">
    <source>
        <dbReference type="Proteomes" id="UP000663801"/>
    </source>
</evidence>
<dbReference type="EC" id="6.3.4.15" evidence="3"/>
<dbReference type="InterPro" id="IPR045864">
    <property type="entry name" value="aa-tRNA-synth_II/BPL/LPL"/>
</dbReference>
<dbReference type="NCBIfam" id="TIGR00121">
    <property type="entry name" value="birA_ligase"/>
    <property type="match status" value="1"/>
</dbReference>
<proteinExistence type="predicted"/>
<evidence type="ECO:0000259" key="4">
    <source>
        <dbReference type="PROSITE" id="PS51733"/>
    </source>
</evidence>
<evidence type="ECO:0000256" key="1">
    <source>
        <dbReference type="ARBA" id="ARBA00022598"/>
    </source>
</evidence>
<evidence type="ECO:0000313" key="5">
    <source>
        <dbReference type="EMBL" id="MBM9478475.1"/>
    </source>
</evidence>
<dbReference type="PANTHER" id="PTHR12835:SF5">
    <property type="entry name" value="BIOTIN--PROTEIN LIGASE"/>
    <property type="match status" value="1"/>
</dbReference>
<dbReference type="PROSITE" id="PS51733">
    <property type="entry name" value="BPL_LPL_CATALYTIC"/>
    <property type="match status" value="1"/>
</dbReference>
<dbReference type="GO" id="GO:0005737">
    <property type="term" value="C:cytoplasm"/>
    <property type="evidence" value="ECO:0007669"/>
    <property type="project" value="TreeGrafter"/>
</dbReference>
<dbReference type="Proteomes" id="UP000663801">
    <property type="component" value="Unassembled WGS sequence"/>
</dbReference>
<gene>
    <name evidence="5" type="ORF">JL107_18650</name>
</gene>
<keyword evidence="6" id="KW-1185">Reference proteome</keyword>
<dbReference type="GO" id="GO:0004077">
    <property type="term" value="F:biotin--[biotin carboxyl-carrier protein] ligase activity"/>
    <property type="evidence" value="ECO:0007669"/>
    <property type="project" value="UniProtKB-EC"/>
</dbReference>
<organism evidence="5 6">
    <name type="scientific">Nakamurella flavida</name>
    <dbReference type="NCBI Taxonomy" id="363630"/>
    <lineage>
        <taxon>Bacteria</taxon>
        <taxon>Bacillati</taxon>
        <taxon>Actinomycetota</taxon>
        <taxon>Actinomycetes</taxon>
        <taxon>Nakamurellales</taxon>
        <taxon>Nakamurellaceae</taxon>
        <taxon>Nakamurella</taxon>
    </lineage>
</organism>
<dbReference type="InterPro" id="IPR004143">
    <property type="entry name" value="BPL_LPL_catalytic"/>
</dbReference>
<accession>A0A938YIT5</accession>
<evidence type="ECO:0000256" key="2">
    <source>
        <dbReference type="ARBA" id="ARBA00023267"/>
    </source>
</evidence>
<dbReference type="Pfam" id="PF03099">
    <property type="entry name" value="BPL_LplA_LipB"/>
    <property type="match status" value="1"/>
</dbReference>
<dbReference type="RefSeq" id="WP_205258501.1">
    <property type="nucleotide sequence ID" value="NZ_BAAAPV010000007.1"/>
</dbReference>
<comment type="caution">
    <text evidence="5">The sequence shown here is derived from an EMBL/GenBank/DDBJ whole genome shotgun (WGS) entry which is preliminary data.</text>
</comment>
<dbReference type="Gene3D" id="3.30.930.10">
    <property type="entry name" value="Bira Bifunctional Protein, Domain 2"/>
    <property type="match status" value="1"/>
</dbReference>
<evidence type="ECO:0000256" key="3">
    <source>
        <dbReference type="ARBA" id="ARBA00024227"/>
    </source>
</evidence>
<keyword evidence="1 5" id="KW-0436">Ligase</keyword>
<dbReference type="EMBL" id="JAERWL010000018">
    <property type="protein sequence ID" value="MBM9478475.1"/>
    <property type="molecule type" value="Genomic_DNA"/>
</dbReference>
<dbReference type="Pfam" id="PF02237">
    <property type="entry name" value="BPL_C"/>
    <property type="match status" value="1"/>
</dbReference>
<protein>
    <recommendedName>
        <fullName evidence="3">biotin--[biotin carboxyl-carrier protein] ligase</fullName>
        <ecNumber evidence="3">6.3.4.15</ecNumber>
    </recommendedName>
</protein>
<keyword evidence="2" id="KW-0092">Biotin</keyword>
<feature type="domain" description="BPL/LPL catalytic" evidence="4">
    <location>
        <begin position="29"/>
        <end position="210"/>
    </location>
</feature>
<dbReference type="SUPFAM" id="SSF55681">
    <property type="entry name" value="Class II aaRS and biotin synthetases"/>
    <property type="match status" value="1"/>
</dbReference>
<dbReference type="InterPro" id="IPR004408">
    <property type="entry name" value="Biotin_CoA_COase_ligase"/>
</dbReference>
<dbReference type="CDD" id="cd16442">
    <property type="entry name" value="BPL"/>
    <property type="match status" value="1"/>
</dbReference>
<dbReference type="Gene3D" id="2.30.30.100">
    <property type="match status" value="1"/>
</dbReference>
<dbReference type="PANTHER" id="PTHR12835">
    <property type="entry name" value="BIOTIN PROTEIN LIGASE"/>
    <property type="match status" value="1"/>
</dbReference>
<dbReference type="AlphaFoldDB" id="A0A938YIT5"/>
<reference evidence="5" key="1">
    <citation type="submission" date="2021-01" db="EMBL/GenBank/DDBJ databases">
        <title>KCTC 19127 draft genome.</title>
        <authorList>
            <person name="An D."/>
        </authorList>
    </citation>
    <scope>NUCLEOTIDE SEQUENCE</scope>
    <source>
        <strain evidence="5">KCTC 19127</strain>
    </source>
</reference>
<sequence>MSVDRSAPSVPSARADARAPISAADVRARVADPTRWDIGHVISTGSTNADLMDTPAPPSGAVAVLIAEEQIRGRGRAGRVWSCPAGAGLMMSIALHRPPVPPARRGWAGAVLGLALVDALAALLPGRDVGLKWPNDVLVDGDKIAGILGEAGAETVVVGSGVNITLRADELPRPDATSLALLGAVGPAFDRAALAAAVLDGLSARLDRWFVADGDVDAGGLRADYRDRSATLGRSVRLQIPGGAEVLGVATDITPDGALVVRTTDGRERAWSVAEVTHLRPAT</sequence>
<dbReference type="InterPro" id="IPR003142">
    <property type="entry name" value="BPL_C"/>
</dbReference>
<name>A0A938YIT5_9ACTN</name>